<reference evidence="1 2" key="1">
    <citation type="journal article" date="2015" name="PLoS Pathog.">
        <title>Leptomonas seymouri: Adaptations to the Dixenous Life Cycle Analyzed by Genome Sequencing, Transcriptome Profiling and Co-infection with Leishmania donovani.</title>
        <authorList>
            <person name="Kraeva N."/>
            <person name="Butenko A."/>
            <person name="Hlavacova J."/>
            <person name="Kostygov A."/>
            <person name="Myskova J."/>
            <person name="Grybchuk D."/>
            <person name="Lestinova T."/>
            <person name="Votypka J."/>
            <person name="Volf P."/>
            <person name="Opperdoes F."/>
            <person name="Flegontov P."/>
            <person name="Lukes J."/>
            <person name="Yurchenko V."/>
        </authorList>
    </citation>
    <scope>NUCLEOTIDE SEQUENCE [LARGE SCALE GENOMIC DNA]</scope>
    <source>
        <strain evidence="1 2">ATCC 30220</strain>
    </source>
</reference>
<dbReference type="Proteomes" id="UP000038009">
    <property type="component" value="Unassembled WGS sequence"/>
</dbReference>
<evidence type="ECO:0000313" key="1">
    <source>
        <dbReference type="EMBL" id="KPI90774.1"/>
    </source>
</evidence>
<keyword evidence="2" id="KW-1185">Reference proteome</keyword>
<sequence>MSEVEAAAAECDGEYIHIVVRQSSAAEIVVPIPSFCKPLAASTRPYGGGEAGLLASYYDPEKHVWVVRQLPLHESWPHRRPPLLIVRVVTLVDPTNLYEVRVTLTSVLDGIENDALYALQRRSQLYGLLAEEHLKDKSGAFLQTAGEQGLLPHLSEAVTLAAPLEVMEGYVLTGGGFLSDFPVLREGPALPRCMDAVYDDVLAGEMFCGPPKPPVATRAEDAQSEGAVGPSAAQEYTAWAVTAAANAGLVCLSLGLRRRSPQEWAHENALRDGSALGEMKSTPLRTNVAAAQPEQTDLSFSGSNAIEAVAPLDDPTGLVASWSSGNAGAPLPTPAGSSVSAPRPLLEMLILRGEIKVKLARKEGEEWRISLPPPHGSFSFAMGANRELMTVTRRTFYCE</sequence>
<proteinExistence type="predicted"/>
<dbReference type="OrthoDB" id="259025at2759"/>
<evidence type="ECO:0000313" key="2">
    <source>
        <dbReference type="Proteomes" id="UP000038009"/>
    </source>
</evidence>
<accession>A0A0N1I475</accession>
<dbReference type="EMBL" id="LJSK01000001">
    <property type="protein sequence ID" value="KPI90774.1"/>
    <property type="molecule type" value="Genomic_DNA"/>
</dbReference>
<comment type="caution">
    <text evidence="1">The sequence shown here is derived from an EMBL/GenBank/DDBJ whole genome shotgun (WGS) entry which is preliminary data.</text>
</comment>
<name>A0A0N1I475_LEPSE</name>
<dbReference type="AlphaFoldDB" id="A0A0N1I475"/>
<dbReference type="VEuPathDB" id="TriTrypDB:Lsey_0001_0070"/>
<dbReference type="OMA" id="LPLHESW"/>
<organism evidence="1 2">
    <name type="scientific">Leptomonas seymouri</name>
    <dbReference type="NCBI Taxonomy" id="5684"/>
    <lineage>
        <taxon>Eukaryota</taxon>
        <taxon>Discoba</taxon>
        <taxon>Euglenozoa</taxon>
        <taxon>Kinetoplastea</taxon>
        <taxon>Metakinetoplastina</taxon>
        <taxon>Trypanosomatida</taxon>
        <taxon>Trypanosomatidae</taxon>
        <taxon>Leishmaniinae</taxon>
        <taxon>Leptomonas</taxon>
    </lineage>
</organism>
<protein>
    <submittedName>
        <fullName evidence="1">Uncharacterized protein</fullName>
    </submittedName>
</protein>
<gene>
    <name evidence="1" type="ORF">ABL78_0007</name>
</gene>